<reference evidence="1 2" key="1">
    <citation type="submission" date="2018-08" db="EMBL/GenBank/DDBJ databases">
        <title>Meiothermus hypogaeus DSM 23238 genome sequencing project.</title>
        <authorList>
            <person name="Da Costa M.S."/>
            <person name="Albuquerque L."/>
            <person name="Raposo P."/>
            <person name="Froufe H.J.C."/>
            <person name="Barroso C.S."/>
            <person name="Egas C."/>
        </authorList>
    </citation>
    <scope>NUCLEOTIDE SEQUENCE [LARGE SCALE GENOMIC DNA]</scope>
    <source>
        <strain evidence="1 2">DSM 23238</strain>
    </source>
</reference>
<comment type="caution">
    <text evidence="1">The sequence shown here is derived from an EMBL/GenBank/DDBJ whole genome shotgun (WGS) entry which is preliminary data.</text>
</comment>
<dbReference type="RefSeq" id="WP_276309742.1">
    <property type="nucleotide sequence ID" value="NZ_QWKY01000011.1"/>
</dbReference>
<gene>
    <name evidence="1" type="ORF">Mhypo_00951</name>
</gene>
<keyword evidence="2" id="KW-1185">Reference proteome</keyword>
<evidence type="ECO:0000313" key="2">
    <source>
        <dbReference type="Proteomes" id="UP000265443"/>
    </source>
</evidence>
<dbReference type="EMBL" id="QWKY01000011">
    <property type="protein sequence ID" value="RIH79866.1"/>
    <property type="molecule type" value="Genomic_DNA"/>
</dbReference>
<evidence type="ECO:0000313" key="1">
    <source>
        <dbReference type="EMBL" id="RIH79866.1"/>
    </source>
</evidence>
<name>A0ABX9MP41_9DEIN</name>
<dbReference type="Proteomes" id="UP000265443">
    <property type="component" value="Unassembled WGS sequence"/>
</dbReference>
<organism evidence="1 2">
    <name type="scientific">Meiothermus hypogaeus</name>
    <dbReference type="NCBI Taxonomy" id="884155"/>
    <lineage>
        <taxon>Bacteria</taxon>
        <taxon>Thermotogati</taxon>
        <taxon>Deinococcota</taxon>
        <taxon>Deinococci</taxon>
        <taxon>Thermales</taxon>
        <taxon>Thermaceae</taxon>
        <taxon>Meiothermus</taxon>
    </lineage>
</organism>
<protein>
    <submittedName>
        <fullName evidence="1">Uncharacterized protein</fullName>
    </submittedName>
</protein>
<accession>A0ABX9MP41</accession>
<proteinExistence type="predicted"/>
<sequence>MPTPACLYLLDEPHVRLGDVRHDLFPSRPAQLLIYLACRGSG</sequence>